<accession>A0A0R3X284</accession>
<sequence length="176" mass="19218">MNPFYGTNNYDYFYGGTSSTSATNMDGRRKLANIINRSDDSSIAIGGGGGGGRDVGFDFDGVSMNAQPSTSQMPLQGTNSRASHMDHGVFAVPQHPVRSAYQKRNTKFSGTATVPQESLPQRHFQPDGMAFSAKISTRSDMRRPLSDAEVQWAFEGVSDLRYFGDPKFQLFVSSLP</sequence>
<dbReference type="EMBL" id="UYWX01020366">
    <property type="protein sequence ID" value="VDM31735.1"/>
    <property type="molecule type" value="Genomic_DNA"/>
</dbReference>
<evidence type="ECO:0000313" key="2">
    <source>
        <dbReference type="Proteomes" id="UP000274429"/>
    </source>
</evidence>
<reference evidence="3" key="1">
    <citation type="submission" date="2017-02" db="UniProtKB">
        <authorList>
            <consortium name="WormBaseParasite"/>
        </authorList>
    </citation>
    <scope>IDENTIFICATION</scope>
</reference>
<organism evidence="3">
    <name type="scientific">Hydatigena taeniaeformis</name>
    <name type="common">Feline tapeworm</name>
    <name type="synonym">Taenia taeniaeformis</name>
    <dbReference type="NCBI Taxonomy" id="6205"/>
    <lineage>
        <taxon>Eukaryota</taxon>
        <taxon>Metazoa</taxon>
        <taxon>Spiralia</taxon>
        <taxon>Lophotrochozoa</taxon>
        <taxon>Platyhelminthes</taxon>
        <taxon>Cestoda</taxon>
        <taxon>Eucestoda</taxon>
        <taxon>Cyclophyllidea</taxon>
        <taxon>Taeniidae</taxon>
        <taxon>Hydatigera</taxon>
    </lineage>
</organism>
<gene>
    <name evidence="1" type="ORF">TTAC_LOCUS7367</name>
</gene>
<dbReference type="Proteomes" id="UP000274429">
    <property type="component" value="Unassembled WGS sequence"/>
</dbReference>
<name>A0A0R3X284_HYDTA</name>
<dbReference type="AlphaFoldDB" id="A0A0R3X284"/>
<protein>
    <submittedName>
        <fullName evidence="1 3">Uncharacterized protein</fullName>
    </submittedName>
</protein>
<evidence type="ECO:0000313" key="3">
    <source>
        <dbReference type="WBParaSite" id="TTAC_0000738201-mRNA-1"/>
    </source>
</evidence>
<proteinExistence type="predicted"/>
<dbReference type="OrthoDB" id="6308911at2759"/>
<dbReference type="WBParaSite" id="TTAC_0000738201-mRNA-1">
    <property type="protein sequence ID" value="TTAC_0000738201-mRNA-1"/>
    <property type="gene ID" value="TTAC_0000738201"/>
</dbReference>
<keyword evidence="2" id="KW-1185">Reference proteome</keyword>
<reference evidence="1 2" key="2">
    <citation type="submission" date="2018-11" db="EMBL/GenBank/DDBJ databases">
        <authorList>
            <consortium name="Pathogen Informatics"/>
        </authorList>
    </citation>
    <scope>NUCLEOTIDE SEQUENCE [LARGE SCALE GENOMIC DNA]</scope>
</reference>
<evidence type="ECO:0000313" key="1">
    <source>
        <dbReference type="EMBL" id="VDM31735.1"/>
    </source>
</evidence>